<proteinExistence type="predicted"/>
<dbReference type="EMBL" id="JAAAID010000523">
    <property type="protein sequence ID" value="KAG0016559.1"/>
    <property type="molecule type" value="Genomic_DNA"/>
</dbReference>
<dbReference type="GO" id="GO:1905897">
    <property type="term" value="P:regulation of response to endoplasmic reticulum stress"/>
    <property type="evidence" value="ECO:0007669"/>
    <property type="project" value="TreeGrafter"/>
</dbReference>
<reference evidence="1" key="1">
    <citation type="journal article" date="2020" name="Fungal Divers.">
        <title>Resolving the Mortierellaceae phylogeny through synthesis of multi-gene phylogenetics and phylogenomics.</title>
        <authorList>
            <person name="Vandepol N."/>
            <person name="Liber J."/>
            <person name="Desiro A."/>
            <person name="Na H."/>
            <person name="Kennedy M."/>
            <person name="Barry K."/>
            <person name="Grigoriev I.V."/>
            <person name="Miller A.N."/>
            <person name="O'Donnell K."/>
            <person name="Stajich J.E."/>
            <person name="Bonito G."/>
        </authorList>
    </citation>
    <scope>NUCLEOTIDE SEQUENCE</scope>
    <source>
        <strain evidence="1">NRRL 2769</strain>
    </source>
</reference>
<gene>
    <name evidence="1" type="ORF">BGZ80_009134</name>
</gene>
<dbReference type="PANTHER" id="PTHR13325:SF3">
    <property type="entry name" value="MEMBRANE-BOUND TRANSCRIPTION FACTOR SITE-2 PROTEASE"/>
    <property type="match status" value="1"/>
</dbReference>
<dbReference type="Proteomes" id="UP000703661">
    <property type="component" value="Unassembled WGS sequence"/>
</dbReference>
<keyword evidence="2" id="KW-1185">Reference proteome</keyword>
<dbReference type="GO" id="GO:0031293">
    <property type="term" value="P:membrane protein intracellular domain proteolysis"/>
    <property type="evidence" value="ECO:0007669"/>
    <property type="project" value="TreeGrafter"/>
</dbReference>
<evidence type="ECO:0000313" key="2">
    <source>
        <dbReference type="Proteomes" id="UP000703661"/>
    </source>
</evidence>
<dbReference type="GO" id="GO:0005737">
    <property type="term" value="C:cytoplasm"/>
    <property type="evidence" value="ECO:0007669"/>
    <property type="project" value="TreeGrafter"/>
</dbReference>
<dbReference type="InterPro" id="IPR001193">
    <property type="entry name" value="MBTPS2"/>
</dbReference>
<dbReference type="GO" id="GO:0004222">
    <property type="term" value="F:metalloendopeptidase activity"/>
    <property type="evidence" value="ECO:0007669"/>
    <property type="project" value="InterPro"/>
</dbReference>
<comment type="caution">
    <text evidence="1">The sequence shown here is derived from an EMBL/GenBank/DDBJ whole genome shotgun (WGS) entry which is preliminary data.</text>
</comment>
<accession>A0A9P6T0P4</accession>
<organism evidence="1 2">
    <name type="scientific">Entomortierella chlamydospora</name>
    <dbReference type="NCBI Taxonomy" id="101097"/>
    <lineage>
        <taxon>Eukaryota</taxon>
        <taxon>Fungi</taxon>
        <taxon>Fungi incertae sedis</taxon>
        <taxon>Mucoromycota</taxon>
        <taxon>Mortierellomycotina</taxon>
        <taxon>Mortierellomycetes</taxon>
        <taxon>Mortierellales</taxon>
        <taxon>Mortierellaceae</taxon>
        <taxon>Entomortierella</taxon>
    </lineage>
</organism>
<dbReference type="AlphaFoldDB" id="A0A9P6T0P4"/>
<dbReference type="PRINTS" id="PR01000">
    <property type="entry name" value="SREBPS2PTASE"/>
</dbReference>
<name>A0A9P6T0P4_9FUNG</name>
<dbReference type="GO" id="GO:0016020">
    <property type="term" value="C:membrane"/>
    <property type="evidence" value="ECO:0007669"/>
    <property type="project" value="InterPro"/>
</dbReference>
<sequence length="124" mass="13143">MVLGWALMLFAAIKLVTLAVSFLLTLSPLGSQGNSSDQGQPIDPIIVRSAPLKHFMKRNFGDDSHAVSSSTTSFTPANSAENDMVFVPVIPGVTLPLSHLPYYLIALLVSGIFHEAGHAVAAAR</sequence>
<protein>
    <recommendedName>
        <fullName evidence="3">Endopeptidase S2P</fullName>
    </recommendedName>
</protein>
<dbReference type="PANTHER" id="PTHR13325">
    <property type="entry name" value="PROTEASE M50 MEMBRANE-BOUND TRANSCRIPTION FACTOR SITE 2 PROTEASE"/>
    <property type="match status" value="1"/>
</dbReference>
<evidence type="ECO:0000313" key="1">
    <source>
        <dbReference type="EMBL" id="KAG0016559.1"/>
    </source>
</evidence>
<evidence type="ECO:0008006" key="3">
    <source>
        <dbReference type="Google" id="ProtNLM"/>
    </source>
</evidence>